<dbReference type="Pfam" id="PF04059">
    <property type="entry name" value="RRM_2"/>
    <property type="match status" value="1"/>
</dbReference>
<dbReference type="InterPro" id="IPR007201">
    <property type="entry name" value="Mei2-like_Rrm_C"/>
</dbReference>
<evidence type="ECO:0000259" key="3">
    <source>
        <dbReference type="PROSITE" id="PS50102"/>
    </source>
</evidence>
<dbReference type="EMBL" id="CAMXCT010001779">
    <property type="protein sequence ID" value="CAI3992941.1"/>
    <property type="molecule type" value="Genomic_DNA"/>
</dbReference>
<evidence type="ECO:0000313" key="6">
    <source>
        <dbReference type="Proteomes" id="UP001152797"/>
    </source>
</evidence>
<organism evidence="4">
    <name type="scientific">Cladocopium goreaui</name>
    <dbReference type="NCBI Taxonomy" id="2562237"/>
    <lineage>
        <taxon>Eukaryota</taxon>
        <taxon>Sar</taxon>
        <taxon>Alveolata</taxon>
        <taxon>Dinophyceae</taxon>
        <taxon>Suessiales</taxon>
        <taxon>Symbiodiniaceae</taxon>
        <taxon>Cladocopium</taxon>
    </lineage>
</organism>
<dbReference type="EMBL" id="CAMXCT020001779">
    <property type="protein sequence ID" value="CAL1146316.1"/>
    <property type="molecule type" value="Genomic_DNA"/>
</dbReference>
<gene>
    <name evidence="4" type="ORF">C1SCF055_LOCUS19732</name>
</gene>
<name>A0A9P1CK90_9DINO</name>
<dbReference type="EMBL" id="CAMXCT030001779">
    <property type="protein sequence ID" value="CAL4780253.1"/>
    <property type="molecule type" value="Genomic_DNA"/>
</dbReference>
<evidence type="ECO:0000256" key="2">
    <source>
        <dbReference type="SAM" id="MobiDB-lite"/>
    </source>
</evidence>
<dbReference type="Gene3D" id="3.30.70.330">
    <property type="match status" value="1"/>
</dbReference>
<evidence type="ECO:0000313" key="5">
    <source>
        <dbReference type="EMBL" id="CAL4780253.1"/>
    </source>
</evidence>
<dbReference type="InterPro" id="IPR035979">
    <property type="entry name" value="RBD_domain_sf"/>
</dbReference>
<evidence type="ECO:0000256" key="1">
    <source>
        <dbReference type="PROSITE-ProRule" id="PRU00176"/>
    </source>
</evidence>
<comment type="caution">
    <text evidence="4">The sequence shown here is derived from an EMBL/GenBank/DDBJ whole genome shotgun (WGS) entry which is preliminary data.</text>
</comment>
<dbReference type="SUPFAM" id="SSF54928">
    <property type="entry name" value="RNA-binding domain, RBD"/>
    <property type="match status" value="1"/>
</dbReference>
<sequence length="301" mass="32142">MPQRSHASSSSFSPGSTPRDASSSDREASEKAGFSQTLVRALAKFATDGSSPSTGSQETTELGSEDASFQSMDASAAAALSGQTTVMLKNVPLKYSQRKLLRELLSAGFQGKMDFMYLPIDPRTRASRGFAFCNFTSPQAAEHFYSIFHRKRLKSHSAEVTLEVAAAEVQGFEANEVKASRKEKGRDTLGCPVFLRPLPPNLLASFRGFEKAEIPEPVAEASQPHLTSPVAPNPVAMQQCLVEQCMCGRIASHGDFCPYCGHTGNATSAGVLPAPAPGLSRAGYPGSHRAQPTVVGPSFWI</sequence>
<keyword evidence="6" id="KW-1185">Reference proteome</keyword>
<keyword evidence="1" id="KW-0694">RNA-binding</keyword>
<evidence type="ECO:0000313" key="4">
    <source>
        <dbReference type="EMBL" id="CAI3992941.1"/>
    </source>
</evidence>
<dbReference type="SMART" id="SM00360">
    <property type="entry name" value="RRM"/>
    <property type="match status" value="1"/>
</dbReference>
<protein>
    <submittedName>
        <fullName evidence="5">Protein terminal ear1</fullName>
    </submittedName>
</protein>
<dbReference type="AlphaFoldDB" id="A0A9P1CK90"/>
<dbReference type="OrthoDB" id="417481at2759"/>
<dbReference type="PROSITE" id="PS50102">
    <property type="entry name" value="RRM"/>
    <property type="match status" value="1"/>
</dbReference>
<dbReference type="InterPro" id="IPR012677">
    <property type="entry name" value="Nucleotide-bd_a/b_plait_sf"/>
</dbReference>
<proteinExistence type="predicted"/>
<feature type="compositionally biased region" description="Polar residues" evidence="2">
    <location>
        <begin position="48"/>
        <end position="68"/>
    </location>
</feature>
<feature type="region of interest" description="Disordered" evidence="2">
    <location>
        <begin position="1"/>
        <end position="68"/>
    </location>
</feature>
<dbReference type="InterPro" id="IPR000504">
    <property type="entry name" value="RRM_dom"/>
</dbReference>
<reference evidence="4" key="1">
    <citation type="submission" date="2022-10" db="EMBL/GenBank/DDBJ databases">
        <authorList>
            <person name="Chen Y."/>
            <person name="Dougan E. K."/>
            <person name="Chan C."/>
            <person name="Rhodes N."/>
            <person name="Thang M."/>
        </authorList>
    </citation>
    <scope>NUCLEOTIDE SEQUENCE</scope>
</reference>
<dbReference type="CDD" id="cd12277">
    <property type="entry name" value="RRM3_MEI2_EAR1_like"/>
    <property type="match status" value="1"/>
</dbReference>
<dbReference type="GO" id="GO:0003723">
    <property type="term" value="F:RNA binding"/>
    <property type="evidence" value="ECO:0007669"/>
    <property type="project" value="UniProtKB-UniRule"/>
</dbReference>
<feature type="compositionally biased region" description="Low complexity" evidence="2">
    <location>
        <begin position="1"/>
        <end position="16"/>
    </location>
</feature>
<accession>A0A9P1CK90</accession>
<reference evidence="5 6" key="2">
    <citation type="submission" date="2024-05" db="EMBL/GenBank/DDBJ databases">
        <authorList>
            <person name="Chen Y."/>
            <person name="Shah S."/>
            <person name="Dougan E. K."/>
            <person name="Thang M."/>
            <person name="Chan C."/>
        </authorList>
    </citation>
    <scope>NUCLEOTIDE SEQUENCE [LARGE SCALE GENOMIC DNA]</scope>
</reference>
<dbReference type="Proteomes" id="UP001152797">
    <property type="component" value="Unassembled WGS sequence"/>
</dbReference>
<feature type="domain" description="RRM" evidence="3">
    <location>
        <begin position="84"/>
        <end position="167"/>
    </location>
</feature>